<dbReference type="SUPFAM" id="SSF52821">
    <property type="entry name" value="Rhodanese/Cell cycle control phosphatase"/>
    <property type="match status" value="1"/>
</dbReference>
<dbReference type="GO" id="GO:0016740">
    <property type="term" value="F:transferase activity"/>
    <property type="evidence" value="ECO:0007669"/>
    <property type="project" value="UniProtKB-KW"/>
</dbReference>
<proteinExistence type="predicted"/>
<dbReference type="PROSITE" id="PS50206">
    <property type="entry name" value="RHODANESE_3"/>
    <property type="match status" value="1"/>
</dbReference>
<dbReference type="PANTHER" id="PTHR43031:SF18">
    <property type="entry name" value="RHODANESE-RELATED SULFURTRANSFERASES"/>
    <property type="match status" value="1"/>
</dbReference>
<dbReference type="eggNOG" id="COG0607">
    <property type="taxonomic scope" value="Bacteria"/>
</dbReference>
<dbReference type="PANTHER" id="PTHR43031">
    <property type="entry name" value="FAD-DEPENDENT OXIDOREDUCTASE"/>
    <property type="match status" value="1"/>
</dbReference>
<dbReference type="Pfam" id="PF00581">
    <property type="entry name" value="Rhodanese"/>
    <property type="match status" value="1"/>
</dbReference>
<keyword evidence="1" id="KW-1133">Transmembrane helix</keyword>
<dbReference type="InterPro" id="IPR050229">
    <property type="entry name" value="GlpE_sulfurtransferase"/>
</dbReference>
<comment type="caution">
    <text evidence="3">The sequence shown here is derived from an EMBL/GenBank/DDBJ whole genome shotgun (WGS) entry which is preliminary data.</text>
</comment>
<keyword evidence="1" id="KW-0812">Transmembrane</keyword>
<organism evidence="3 4">
    <name type="scientific">Endozoicomonas montiporae</name>
    <dbReference type="NCBI Taxonomy" id="1027273"/>
    <lineage>
        <taxon>Bacteria</taxon>
        <taxon>Pseudomonadati</taxon>
        <taxon>Pseudomonadota</taxon>
        <taxon>Gammaproteobacteria</taxon>
        <taxon>Oceanospirillales</taxon>
        <taxon>Endozoicomonadaceae</taxon>
        <taxon>Endozoicomonas</taxon>
    </lineage>
</organism>
<dbReference type="InterPro" id="IPR001763">
    <property type="entry name" value="Rhodanese-like_dom"/>
</dbReference>
<feature type="transmembrane region" description="Helical" evidence="1">
    <location>
        <begin position="12"/>
        <end position="30"/>
    </location>
</feature>
<evidence type="ECO:0000259" key="2">
    <source>
        <dbReference type="PROSITE" id="PS50206"/>
    </source>
</evidence>
<reference evidence="3 4" key="1">
    <citation type="submission" date="2014-06" db="EMBL/GenBank/DDBJ databases">
        <title>Whole Genome Sequences of Three Symbiotic Endozoicomonas Bacteria.</title>
        <authorList>
            <person name="Neave M.J."/>
            <person name="Apprill A."/>
            <person name="Voolstra C.R."/>
        </authorList>
    </citation>
    <scope>NUCLEOTIDE SEQUENCE [LARGE SCALE GENOMIC DNA]</scope>
    <source>
        <strain evidence="3 4">LMG 24815</strain>
    </source>
</reference>
<keyword evidence="4" id="KW-1185">Reference proteome</keyword>
<accession>A0A081N9N4</accession>
<name>A0A081N9N4_9GAMM</name>
<dbReference type="AlphaFoldDB" id="A0A081N9N4"/>
<sequence length="138" mass="15160">MAQLLEFIGNHPLLVGSLVALITALVFTEMRKGGHNISSQQLTQLVNQQEAIIVDVREKADYNKGHIVDSISMPFAKVKERVAELNKHKDKPIVIIDAQGQHAGMVGKQFKEAGLQNVLRLRGGLSTWTADGLPLVKK</sequence>
<evidence type="ECO:0000313" key="4">
    <source>
        <dbReference type="Proteomes" id="UP000028006"/>
    </source>
</evidence>
<dbReference type="Gene3D" id="3.40.250.10">
    <property type="entry name" value="Rhodanese-like domain"/>
    <property type="match status" value="1"/>
</dbReference>
<keyword evidence="1" id="KW-0472">Membrane</keyword>
<protein>
    <submittedName>
        <fullName evidence="3">Sulfurtransferase</fullName>
    </submittedName>
</protein>
<dbReference type="CDD" id="cd00158">
    <property type="entry name" value="RHOD"/>
    <property type="match status" value="1"/>
</dbReference>
<dbReference type="EMBL" id="JOKG01000001">
    <property type="protein sequence ID" value="KEQ15157.1"/>
    <property type="molecule type" value="Genomic_DNA"/>
</dbReference>
<dbReference type="InterPro" id="IPR036873">
    <property type="entry name" value="Rhodanese-like_dom_sf"/>
</dbReference>
<evidence type="ECO:0000256" key="1">
    <source>
        <dbReference type="SAM" id="Phobius"/>
    </source>
</evidence>
<dbReference type="Proteomes" id="UP000028006">
    <property type="component" value="Unassembled WGS sequence"/>
</dbReference>
<feature type="domain" description="Rhodanese" evidence="2">
    <location>
        <begin position="47"/>
        <end position="137"/>
    </location>
</feature>
<gene>
    <name evidence="3" type="ORF">GZ77_00180</name>
</gene>
<evidence type="ECO:0000313" key="3">
    <source>
        <dbReference type="EMBL" id="KEQ15157.1"/>
    </source>
</evidence>
<dbReference type="RefSeq" id="WP_034872292.1">
    <property type="nucleotide sequence ID" value="NZ_JOKG01000001.1"/>
</dbReference>
<dbReference type="SMART" id="SM00450">
    <property type="entry name" value="RHOD"/>
    <property type="match status" value="1"/>
</dbReference>
<keyword evidence="3" id="KW-0808">Transferase</keyword>